<name>A0A4R5D5D6_9BACT</name>
<dbReference type="RefSeq" id="WP_131962665.1">
    <property type="nucleotide sequence ID" value="NZ_SMFL01000024.1"/>
</dbReference>
<feature type="region of interest" description="Disordered" evidence="1">
    <location>
        <begin position="121"/>
        <end position="140"/>
    </location>
</feature>
<keyword evidence="2" id="KW-1133">Transmembrane helix</keyword>
<keyword evidence="5" id="KW-1185">Reference proteome</keyword>
<dbReference type="InterPro" id="IPR012424">
    <property type="entry name" value="Conjugative_transposon_TraJ_C"/>
</dbReference>
<dbReference type="OrthoDB" id="877603at2"/>
<evidence type="ECO:0000313" key="5">
    <source>
        <dbReference type="Proteomes" id="UP000294850"/>
    </source>
</evidence>
<evidence type="ECO:0000256" key="2">
    <source>
        <dbReference type="SAM" id="Phobius"/>
    </source>
</evidence>
<dbReference type="AlphaFoldDB" id="A0A4R5D5D6"/>
<feature type="domain" description="Conjugative transposon TraJ C-terminal" evidence="3">
    <location>
        <begin position="87"/>
        <end position="333"/>
    </location>
</feature>
<proteinExistence type="predicted"/>
<feature type="transmembrane region" description="Helical" evidence="2">
    <location>
        <begin position="21"/>
        <end position="43"/>
    </location>
</feature>
<sequence>MNNLPESAAYFVSEVENILPNILKSCLLLIPLFLFIQVAYSLVTGLIVEKDITYDVRGLIRGILIWITVAGYMVGMDAFSLASRYLEEMVPKRNVMEVLTQVSKNVMTNDIDLKKEIQDAGNKDVDESGNPTTRITDPDASKDTRVAFNNSTGQSRYWWDIFGSMQKMKRTIIDSLTMFLAEGLALIIRLSMERIRMVLLGFLYLVGPIALSLSIVPAFRGLALHWFRIWLSTSLWALTLAILDSLMIAYYVSATANPITPMDATGLIGNLDFVVVMFVFIVCYLLTPVLTSYYIQASGASEVASAVGRTAQTLLLAGMARVPALARFMGGGKSGSNNNPSNSPES</sequence>
<gene>
    <name evidence="4" type="ORF">E0F88_32125</name>
</gene>
<dbReference type="Proteomes" id="UP000294850">
    <property type="component" value="Unassembled WGS sequence"/>
</dbReference>
<reference evidence="4 5" key="1">
    <citation type="submission" date="2019-03" db="EMBL/GenBank/DDBJ databases">
        <title>Dyadobacter AR-3-6 sp. nov., isolated from arctic soil.</title>
        <authorList>
            <person name="Chaudhary D.K."/>
        </authorList>
    </citation>
    <scope>NUCLEOTIDE SEQUENCE [LARGE SCALE GENOMIC DNA]</scope>
    <source>
        <strain evidence="4 5">AR-3-6</strain>
    </source>
</reference>
<keyword evidence="2" id="KW-0472">Membrane</keyword>
<protein>
    <recommendedName>
        <fullName evidence="3">Conjugative transposon TraJ C-terminal domain-containing protein</fullName>
    </recommendedName>
</protein>
<evidence type="ECO:0000256" key="1">
    <source>
        <dbReference type="SAM" id="MobiDB-lite"/>
    </source>
</evidence>
<feature type="transmembrane region" description="Helical" evidence="2">
    <location>
        <begin position="235"/>
        <end position="253"/>
    </location>
</feature>
<keyword evidence="2" id="KW-0812">Transmembrane</keyword>
<organism evidence="4 5">
    <name type="scientific">Dyadobacter psychrotolerans</name>
    <dbReference type="NCBI Taxonomy" id="2541721"/>
    <lineage>
        <taxon>Bacteria</taxon>
        <taxon>Pseudomonadati</taxon>
        <taxon>Bacteroidota</taxon>
        <taxon>Cytophagia</taxon>
        <taxon>Cytophagales</taxon>
        <taxon>Spirosomataceae</taxon>
        <taxon>Dyadobacter</taxon>
    </lineage>
</organism>
<feature type="transmembrane region" description="Helical" evidence="2">
    <location>
        <begin position="198"/>
        <end position="223"/>
    </location>
</feature>
<accession>A0A4R5D5D6</accession>
<comment type="caution">
    <text evidence="4">The sequence shown here is derived from an EMBL/GenBank/DDBJ whole genome shotgun (WGS) entry which is preliminary data.</text>
</comment>
<dbReference type="Pfam" id="PF07863">
    <property type="entry name" value="CtnDOT_TraJ"/>
    <property type="match status" value="1"/>
</dbReference>
<dbReference type="EMBL" id="SMFL01000024">
    <property type="protein sequence ID" value="TDE08679.1"/>
    <property type="molecule type" value="Genomic_DNA"/>
</dbReference>
<feature type="transmembrane region" description="Helical" evidence="2">
    <location>
        <begin position="63"/>
        <end position="86"/>
    </location>
</feature>
<evidence type="ECO:0000313" key="4">
    <source>
        <dbReference type="EMBL" id="TDE08679.1"/>
    </source>
</evidence>
<feature type="transmembrane region" description="Helical" evidence="2">
    <location>
        <begin position="273"/>
        <end position="295"/>
    </location>
</feature>
<evidence type="ECO:0000259" key="3">
    <source>
        <dbReference type="Pfam" id="PF07863"/>
    </source>
</evidence>